<dbReference type="Gene3D" id="1.20.1250.20">
    <property type="entry name" value="MFS general substrate transporter like domains"/>
    <property type="match status" value="1"/>
</dbReference>
<gene>
    <name evidence="7" type="ORF">OCU04_007141</name>
</gene>
<dbReference type="GO" id="GO:0022857">
    <property type="term" value="F:transmembrane transporter activity"/>
    <property type="evidence" value="ECO:0007669"/>
    <property type="project" value="InterPro"/>
</dbReference>
<evidence type="ECO:0000256" key="1">
    <source>
        <dbReference type="ARBA" id="ARBA00004141"/>
    </source>
</evidence>
<protein>
    <recommendedName>
        <fullName evidence="6">Major facilitator superfamily (MFS) profile domain-containing protein</fullName>
    </recommendedName>
</protein>
<feature type="transmembrane region" description="Helical" evidence="5">
    <location>
        <begin position="154"/>
        <end position="176"/>
    </location>
</feature>
<dbReference type="InterPro" id="IPR020846">
    <property type="entry name" value="MFS_dom"/>
</dbReference>
<evidence type="ECO:0000256" key="5">
    <source>
        <dbReference type="SAM" id="Phobius"/>
    </source>
</evidence>
<dbReference type="SUPFAM" id="SSF103473">
    <property type="entry name" value="MFS general substrate transporter"/>
    <property type="match status" value="1"/>
</dbReference>
<keyword evidence="2 5" id="KW-0812">Transmembrane</keyword>
<evidence type="ECO:0000256" key="3">
    <source>
        <dbReference type="ARBA" id="ARBA00022989"/>
    </source>
</evidence>
<name>A0A9X0DL87_9HELO</name>
<organism evidence="7 8">
    <name type="scientific">Sclerotinia nivalis</name>
    <dbReference type="NCBI Taxonomy" id="352851"/>
    <lineage>
        <taxon>Eukaryota</taxon>
        <taxon>Fungi</taxon>
        <taxon>Dikarya</taxon>
        <taxon>Ascomycota</taxon>
        <taxon>Pezizomycotina</taxon>
        <taxon>Leotiomycetes</taxon>
        <taxon>Helotiales</taxon>
        <taxon>Sclerotiniaceae</taxon>
        <taxon>Sclerotinia</taxon>
    </lineage>
</organism>
<dbReference type="Pfam" id="PF07690">
    <property type="entry name" value="MFS_1"/>
    <property type="match status" value="1"/>
</dbReference>
<sequence>MADMSQASVYEEAQETEDTRAYAKFPGVVLISIVLCLATFCVAVDNTITSTATPRITQDFHSIGDVGWYAAIYPLTSCAFQPSYGKVYTIFSSKLVFLASLLIFEIGSVVCATSPTSYVFIVGCALAGLGSAGIQAGTTLILAECFPLRQRPTWNSIIGSIFAVGSVAGPLLGGAFADSTTWRWCFYINLPIGGAVMIFIAISMMVVAGRRENLSLPDFSARSRAST</sequence>
<dbReference type="PROSITE" id="PS50850">
    <property type="entry name" value="MFS"/>
    <property type="match status" value="1"/>
</dbReference>
<evidence type="ECO:0000313" key="7">
    <source>
        <dbReference type="EMBL" id="KAJ8064833.1"/>
    </source>
</evidence>
<accession>A0A9X0DL87</accession>
<dbReference type="Proteomes" id="UP001152300">
    <property type="component" value="Unassembled WGS sequence"/>
</dbReference>
<dbReference type="PANTHER" id="PTHR23501">
    <property type="entry name" value="MAJOR FACILITATOR SUPERFAMILY"/>
    <property type="match status" value="1"/>
</dbReference>
<keyword evidence="4 5" id="KW-0472">Membrane</keyword>
<evidence type="ECO:0000259" key="6">
    <source>
        <dbReference type="PROSITE" id="PS50850"/>
    </source>
</evidence>
<dbReference type="InterPro" id="IPR001958">
    <property type="entry name" value="Tet-R_TetA/multi-R_MdtG-like"/>
</dbReference>
<dbReference type="OrthoDB" id="10021397at2759"/>
<reference evidence="7" key="1">
    <citation type="submission" date="2022-11" db="EMBL/GenBank/DDBJ databases">
        <title>Genome Resource of Sclerotinia nivalis Strain SnTB1, a Plant Pathogen Isolated from American Ginseng.</title>
        <authorList>
            <person name="Fan S."/>
        </authorList>
    </citation>
    <scope>NUCLEOTIDE SEQUENCE</scope>
    <source>
        <strain evidence="7">SnTB1</strain>
    </source>
</reference>
<dbReference type="AlphaFoldDB" id="A0A9X0DL87"/>
<keyword evidence="3 5" id="KW-1133">Transmembrane helix</keyword>
<proteinExistence type="predicted"/>
<keyword evidence="8" id="KW-1185">Reference proteome</keyword>
<evidence type="ECO:0000256" key="2">
    <source>
        <dbReference type="ARBA" id="ARBA00022692"/>
    </source>
</evidence>
<dbReference type="PRINTS" id="PR01035">
    <property type="entry name" value="TCRTETA"/>
</dbReference>
<dbReference type="PANTHER" id="PTHR23501:SF198">
    <property type="entry name" value="AZOLE RESISTANCE PROTEIN 1-RELATED"/>
    <property type="match status" value="1"/>
</dbReference>
<feature type="transmembrane region" description="Helical" evidence="5">
    <location>
        <begin position="25"/>
        <end position="44"/>
    </location>
</feature>
<comment type="caution">
    <text evidence="7">The sequence shown here is derived from an EMBL/GenBank/DDBJ whole genome shotgun (WGS) entry which is preliminary data.</text>
</comment>
<dbReference type="GO" id="GO:0005886">
    <property type="term" value="C:plasma membrane"/>
    <property type="evidence" value="ECO:0007669"/>
    <property type="project" value="TreeGrafter"/>
</dbReference>
<feature type="domain" description="Major facilitator superfamily (MFS) profile" evidence="6">
    <location>
        <begin position="31"/>
        <end position="227"/>
    </location>
</feature>
<evidence type="ECO:0000313" key="8">
    <source>
        <dbReference type="Proteomes" id="UP001152300"/>
    </source>
</evidence>
<evidence type="ECO:0000256" key="4">
    <source>
        <dbReference type="ARBA" id="ARBA00023136"/>
    </source>
</evidence>
<dbReference type="EMBL" id="JAPEIS010000007">
    <property type="protein sequence ID" value="KAJ8064833.1"/>
    <property type="molecule type" value="Genomic_DNA"/>
</dbReference>
<comment type="subcellular location">
    <subcellularLocation>
        <location evidence="1">Membrane</location>
        <topology evidence="1">Multi-pass membrane protein</topology>
    </subcellularLocation>
</comment>
<dbReference type="InterPro" id="IPR011701">
    <property type="entry name" value="MFS"/>
</dbReference>
<dbReference type="InterPro" id="IPR036259">
    <property type="entry name" value="MFS_trans_sf"/>
</dbReference>
<feature type="transmembrane region" description="Helical" evidence="5">
    <location>
        <begin position="188"/>
        <end position="208"/>
    </location>
</feature>
<feature type="transmembrane region" description="Helical" evidence="5">
    <location>
        <begin position="95"/>
        <end position="112"/>
    </location>
</feature>
<feature type="transmembrane region" description="Helical" evidence="5">
    <location>
        <begin position="118"/>
        <end position="142"/>
    </location>
</feature>